<proteinExistence type="predicted"/>
<keyword evidence="1" id="KW-1133">Transmembrane helix</keyword>
<keyword evidence="1" id="KW-0812">Transmembrane</keyword>
<feature type="transmembrane region" description="Helical" evidence="1">
    <location>
        <begin position="40"/>
        <end position="65"/>
    </location>
</feature>
<evidence type="ECO:0000256" key="1">
    <source>
        <dbReference type="SAM" id="Phobius"/>
    </source>
</evidence>
<organism evidence="2">
    <name type="scientific">Mycoplasma anserisalpingitidis</name>
    <dbReference type="NCBI Taxonomy" id="519450"/>
    <lineage>
        <taxon>Bacteria</taxon>
        <taxon>Bacillati</taxon>
        <taxon>Mycoplasmatota</taxon>
        <taxon>Mollicutes</taxon>
        <taxon>Mycoplasmataceae</taxon>
        <taxon>Mycoplasma</taxon>
    </lineage>
</organism>
<accession>A0A8F2E5D3</accession>
<evidence type="ECO:0000313" key="2">
    <source>
        <dbReference type="EMBL" id="QWT28847.1"/>
    </source>
</evidence>
<name>A0A8F2E5D3_9MOLU</name>
<reference evidence="2" key="1">
    <citation type="journal article" date="2021" name="Infect. Genet. Evol.">
        <title>Novel prophage-like sequences in Mycoplasma anserisalpingitidis.</title>
        <authorList>
            <person name="Kovacs A.B."/>
            <person name="Wehmann E."/>
            <person name="Svab D."/>
            <person name="Beko K."/>
            <person name="Grozner D."/>
            <person name="Mitter A."/>
            <person name="Bali K."/>
            <person name="Morrow C.J."/>
            <person name="Banyai K."/>
            <person name="Gyuranecz M."/>
        </authorList>
    </citation>
    <scope>NUCLEOTIDE SEQUENCE</scope>
    <source>
        <strain evidence="2">MYCAV675</strain>
    </source>
</reference>
<keyword evidence="1" id="KW-0472">Membrane</keyword>
<protein>
    <submittedName>
        <fullName evidence="2">Uncharacterized protein</fullName>
    </submittedName>
</protein>
<sequence>MLFVQTYDPIFDRLKEIKPFTRSAKEIVEEKRNNNSWWRWLFSFIGSTAISIGFSFFTGGLSLLLEPIVQLGFDLITDYVIFQDEFNALDFSITLITNSIPFLTRISKYNALKQRNLFKNGIRSYQKFNSIKKSGLDITNELEKFGTKNFNMNYKNLLLNDELKAITRESAKYTAFKSIQVLKTKDFIKKIDYLRKASLNVRKAISAISDPTYSIRKFLDKLVNPTKNKIIKKINKNIDSIVDEIKKKIKLSKEVKILKNINSKAYIPLNSKWIEGVKFYKSTNPLLQNMKVFFNKEVNKKTITLLNKDFNKTISFINSSSPGKFYLDNFAWGWTVGKFIRMYSDINSISKWNKIHSLFNNTIFAFRTFTGVLKIKENWDIRRIFNKAFDAAKETLTGWTSIRGFKTVSTVAKSLILPKSQNYYKKLISTKTAHKTVSNTTRYIKLKEFNKRRR</sequence>
<dbReference type="EMBL" id="MT872814">
    <property type="protein sequence ID" value="QWT28847.1"/>
    <property type="molecule type" value="Genomic_DNA"/>
</dbReference>
<dbReference type="AlphaFoldDB" id="A0A8F2E5D3"/>